<dbReference type="GO" id="GO:0043138">
    <property type="term" value="F:3'-5' DNA helicase activity"/>
    <property type="evidence" value="ECO:0007669"/>
    <property type="project" value="UniProtKB-EC"/>
</dbReference>
<accession>A0A3D8P2G3</accession>
<feature type="domain" description="UvrD-like helicase ATP-binding" evidence="12">
    <location>
        <begin position="132"/>
        <end position="451"/>
    </location>
</feature>
<name>A0A3D8P2G3_9THEO</name>
<evidence type="ECO:0000256" key="8">
    <source>
        <dbReference type="ARBA" id="ARBA00034617"/>
    </source>
</evidence>
<evidence type="ECO:0000256" key="5">
    <source>
        <dbReference type="ARBA" id="ARBA00022840"/>
    </source>
</evidence>
<evidence type="ECO:0000313" key="15">
    <source>
        <dbReference type="Proteomes" id="UP000256329"/>
    </source>
</evidence>
<reference evidence="14 15" key="1">
    <citation type="submission" date="2018-08" db="EMBL/GenBank/DDBJ databases">
        <title>Form III RuBisCO-mediated autotrophy in Thermodesulfobium bacteria.</title>
        <authorList>
            <person name="Toshchakov S.V."/>
            <person name="Kublanov I.V."/>
            <person name="Frolov E."/>
            <person name="Bonch-Osmolovskaya E.A."/>
            <person name="Tourova T.P."/>
            <person name="Chernych N.A."/>
            <person name="Lebedinsky A.V."/>
        </authorList>
    </citation>
    <scope>NUCLEOTIDE SEQUENCE [LARGE SCALE GENOMIC DNA]</scope>
    <source>
        <strain evidence="14 15">SR</strain>
    </source>
</reference>
<protein>
    <recommendedName>
        <fullName evidence="9">DNA 3'-5' helicase</fullName>
        <ecNumber evidence="9">5.6.2.4</ecNumber>
    </recommendedName>
</protein>
<dbReference type="Pfam" id="PF13361">
    <property type="entry name" value="UvrD_C"/>
    <property type="match status" value="1"/>
</dbReference>
<proteinExistence type="inferred from homology"/>
<evidence type="ECO:0000256" key="3">
    <source>
        <dbReference type="ARBA" id="ARBA00022801"/>
    </source>
</evidence>
<dbReference type="GO" id="GO:0005829">
    <property type="term" value="C:cytosol"/>
    <property type="evidence" value="ECO:0007669"/>
    <property type="project" value="TreeGrafter"/>
</dbReference>
<evidence type="ECO:0000259" key="12">
    <source>
        <dbReference type="PROSITE" id="PS51198"/>
    </source>
</evidence>
<evidence type="ECO:0000259" key="13">
    <source>
        <dbReference type="PROSITE" id="PS51217"/>
    </source>
</evidence>
<dbReference type="GO" id="GO:0033202">
    <property type="term" value="C:DNA helicase complex"/>
    <property type="evidence" value="ECO:0007669"/>
    <property type="project" value="TreeGrafter"/>
</dbReference>
<gene>
    <name evidence="14" type="ORF">DXX99_09790</name>
</gene>
<keyword evidence="7" id="KW-0413">Isomerase</keyword>
<dbReference type="OrthoDB" id="9810135at2"/>
<evidence type="ECO:0000256" key="7">
    <source>
        <dbReference type="ARBA" id="ARBA00023235"/>
    </source>
</evidence>
<keyword evidence="5 11" id="KW-0067">ATP-binding</keyword>
<evidence type="ECO:0000256" key="1">
    <source>
        <dbReference type="ARBA" id="ARBA00009922"/>
    </source>
</evidence>
<evidence type="ECO:0000256" key="2">
    <source>
        <dbReference type="ARBA" id="ARBA00022741"/>
    </source>
</evidence>
<dbReference type="Gene3D" id="1.10.10.160">
    <property type="match status" value="1"/>
</dbReference>
<keyword evidence="4 11" id="KW-0347">Helicase</keyword>
<keyword evidence="3 11" id="KW-0378">Hydrolase</keyword>
<dbReference type="EMBL" id="QSLN01000023">
    <property type="protein sequence ID" value="RDV81173.1"/>
    <property type="molecule type" value="Genomic_DNA"/>
</dbReference>
<evidence type="ECO:0000256" key="6">
    <source>
        <dbReference type="ARBA" id="ARBA00023125"/>
    </source>
</evidence>
<dbReference type="Pfam" id="PF00580">
    <property type="entry name" value="UvrD-helicase"/>
    <property type="match status" value="1"/>
</dbReference>
<dbReference type="InterPro" id="IPR013986">
    <property type="entry name" value="DExx_box_DNA_helicase_dom_sf"/>
</dbReference>
<comment type="similarity">
    <text evidence="1">Belongs to the helicase family. UvrD subfamily.</text>
</comment>
<dbReference type="AlphaFoldDB" id="A0A3D8P2G3"/>
<dbReference type="GO" id="GO:0003677">
    <property type="term" value="F:DNA binding"/>
    <property type="evidence" value="ECO:0007669"/>
    <property type="project" value="UniProtKB-KW"/>
</dbReference>
<evidence type="ECO:0000256" key="4">
    <source>
        <dbReference type="ARBA" id="ARBA00022806"/>
    </source>
</evidence>
<dbReference type="GO" id="GO:0000725">
    <property type="term" value="P:recombinational repair"/>
    <property type="evidence" value="ECO:0007669"/>
    <property type="project" value="TreeGrafter"/>
</dbReference>
<feature type="domain" description="UvrD-like helicase C-terminal" evidence="13">
    <location>
        <begin position="459"/>
        <end position="731"/>
    </location>
</feature>
<evidence type="ECO:0000256" key="9">
    <source>
        <dbReference type="ARBA" id="ARBA00034808"/>
    </source>
</evidence>
<dbReference type="SUPFAM" id="SSF52540">
    <property type="entry name" value="P-loop containing nucleoside triphosphate hydrolases"/>
    <property type="match status" value="1"/>
</dbReference>
<organism evidence="14 15">
    <name type="scientific">Ammonifex thiophilus</name>
    <dbReference type="NCBI Taxonomy" id="444093"/>
    <lineage>
        <taxon>Bacteria</taxon>
        <taxon>Bacillati</taxon>
        <taxon>Bacillota</taxon>
        <taxon>Clostridia</taxon>
        <taxon>Thermoanaerobacterales</taxon>
        <taxon>Thermoanaerobacteraceae</taxon>
        <taxon>Ammonifex</taxon>
    </lineage>
</organism>
<dbReference type="EC" id="5.6.2.4" evidence="9"/>
<comment type="catalytic activity">
    <reaction evidence="8">
        <text>Couples ATP hydrolysis with the unwinding of duplex DNA by translocating in the 3'-5' direction.</text>
        <dbReference type="EC" id="5.6.2.4"/>
    </reaction>
</comment>
<comment type="caution">
    <text evidence="14">The sequence shown here is derived from an EMBL/GenBank/DDBJ whole genome shotgun (WGS) entry which is preliminary data.</text>
</comment>
<dbReference type="PANTHER" id="PTHR11070:SF2">
    <property type="entry name" value="ATP-DEPENDENT DNA HELICASE SRS2"/>
    <property type="match status" value="1"/>
</dbReference>
<dbReference type="InterPro" id="IPR027417">
    <property type="entry name" value="P-loop_NTPase"/>
</dbReference>
<keyword evidence="6" id="KW-0238">DNA-binding</keyword>
<dbReference type="PROSITE" id="PS51217">
    <property type="entry name" value="UVRD_HELICASE_CTER"/>
    <property type="match status" value="1"/>
</dbReference>
<dbReference type="PROSITE" id="PS51198">
    <property type="entry name" value="UVRD_HELICASE_ATP_BIND"/>
    <property type="match status" value="1"/>
</dbReference>
<dbReference type="InterPro" id="IPR014016">
    <property type="entry name" value="UvrD-like_ATP-bd"/>
</dbReference>
<dbReference type="InterPro" id="IPR014017">
    <property type="entry name" value="DNA_helicase_UvrD-like_C"/>
</dbReference>
<dbReference type="Gene3D" id="3.40.50.300">
    <property type="entry name" value="P-loop containing nucleotide triphosphate hydrolases"/>
    <property type="match status" value="3"/>
</dbReference>
<dbReference type="PANTHER" id="PTHR11070">
    <property type="entry name" value="UVRD / RECB / PCRA DNA HELICASE FAMILY MEMBER"/>
    <property type="match status" value="1"/>
</dbReference>
<dbReference type="CDD" id="cd17932">
    <property type="entry name" value="DEXQc_UvrD"/>
    <property type="match status" value="1"/>
</dbReference>
<evidence type="ECO:0000313" key="14">
    <source>
        <dbReference type="EMBL" id="RDV81173.1"/>
    </source>
</evidence>
<feature type="binding site" evidence="11">
    <location>
        <begin position="153"/>
        <end position="160"/>
    </location>
    <ligand>
        <name>ATP</name>
        <dbReference type="ChEBI" id="CHEBI:30616"/>
    </ligand>
</feature>
<evidence type="ECO:0000256" key="10">
    <source>
        <dbReference type="ARBA" id="ARBA00048988"/>
    </source>
</evidence>
<evidence type="ECO:0000256" key="11">
    <source>
        <dbReference type="PROSITE-ProRule" id="PRU00560"/>
    </source>
</evidence>
<keyword evidence="15" id="KW-1185">Reference proteome</keyword>
<dbReference type="InterPro" id="IPR000212">
    <property type="entry name" value="DNA_helicase_UvrD/REP"/>
</dbReference>
<sequence>MLLWTRGARKRRRARNFPPDLQEGVQKRKGHARDPFFVFSGGFCSPAFPRRDLPGFSFGTASQLCQGGVLESDGRTRDRIIIPVVFWLLVAGTTRLSEVRKFLSTFGSVFRGVAMTISVEELCMVLEERNGFPLNDRQREVVAHGSGPLLVVAGPGTGKTETLVARCLKLLCCDRVDPRAIIVTTFTEKAARNLEQRIAGHMTSLQERFPCLSDININRLRIGTLHSLANDILQEYRYLPYRNVRLLDEVEARMFIRRHIAYEVRTNWHEIISHFSYLLGHTAGGFSLWDVVRMLEKLFNWIVEYRVDLHRLQGAPEGAYRQLAEAYSFYRDRLEEQGCCDFAHLQQLFLEFLDSPQGQLFLGGNSQTGDPPIACVLVDEYQDTNPIQEEIYFRLASAEPHNLTVVGDDDQAIYRFRGSTVECMVRFSQRCENRWNVRPHEVRLQENYRSDQRIVEWYGWYIQSFNLMQQQGVRLWKPMMVSRQGIRGSYPALGFLEGRNINDLAQQFATFVRSLRDQGTIEDYSQCVLLLRSTKEASRAAGPFVSALRDEGIPVYNPRSKAYSKQPEVREVLGVLVTILNPDGTDLPDHVRDWIQEASRVIDAYPDLRGYVERSRERIRSAEGGEILAEDFLEVVYRILSFPPFLGYRQDPVRDYRLSKLTRLFESFGSICGRRLERDRSQPSVSGSWLRSFCEVLGGYFETYGVDDDEDEEVVCPRGSFPVMTIHQAKGLEFDFVFVGRLGSACAPRGEHRLEAEMAQFRREPPMFAFRPEELALQDDVRLYYVAYSRAKYALILLVTKDQLRRSASETVSFGGEGGVGMRRRFQKL</sequence>
<dbReference type="GO" id="GO:0005524">
    <property type="term" value="F:ATP binding"/>
    <property type="evidence" value="ECO:0007669"/>
    <property type="project" value="UniProtKB-UniRule"/>
</dbReference>
<dbReference type="Gene3D" id="1.10.486.10">
    <property type="entry name" value="PCRA, domain 4"/>
    <property type="match status" value="1"/>
</dbReference>
<comment type="catalytic activity">
    <reaction evidence="10">
        <text>ATP + H2O = ADP + phosphate + H(+)</text>
        <dbReference type="Rhea" id="RHEA:13065"/>
        <dbReference type="ChEBI" id="CHEBI:15377"/>
        <dbReference type="ChEBI" id="CHEBI:15378"/>
        <dbReference type="ChEBI" id="CHEBI:30616"/>
        <dbReference type="ChEBI" id="CHEBI:43474"/>
        <dbReference type="ChEBI" id="CHEBI:456216"/>
        <dbReference type="EC" id="5.6.2.4"/>
    </reaction>
</comment>
<dbReference type="GO" id="GO:0016887">
    <property type="term" value="F:ATP hydrolysis activity"/>
    <property type="evidence" value="ECO:0007669"/>
    <property type="project" value="RHEA"/>
</dbReference>
<dbReference type="Proteomes" id="UP000256329">
    <property type="component" value="Unassembled WGS sequence"/>
</dbReference>
<keyword evidence="2 11" id="KW-0547">Nucleotide-binding</keyword>